<name>A0A4U6XJ68_9PEZI</name>
<protein>
    <submittedName>
        <fullName evidence="2">Uncharacterized protein</fullName>
    </submittedName>
</protein>
<evidence type="ECO:0000313" key="2">
    <source>
        <dbReference type="EMBL" id="TKW55945.1"/>
    </source>
</evidence>
<evidence type="ECO:0000256" key="1">
    <source>
        <dbReference type="SAM" id="Phobius"/>
    </source>
</evidence>
<evidence type="ECO:0000313" key="3">
    <source>
        <dbReference type="Proteomes" id="UP000310108"/>
    </source>
</evidence>
<dbReference type="EMBL" id="PJEX01000082">
    <property type="protein sequence ID" value="TKW55945.1"/>
    <property type="molecule type" value="Genomic_DNA"/>
</dbReference>
<organism evidence="2 3">
    <name type="scientific">Colletotrichum tanaceti</name>
    <dbReference type="NCBI Taxonomy" id="1306861"/>
    <lineage>
        <taxon>Eukaryota</taxon>
        <taxon>Fungi</taxon>
        <taxon>Dikarya</taxon>
        <taxon>Ascomycota</taxon>
        <taxon>Pezizomycotina</taxon>
        <taxon>Sordariomycetes</taxon>
        <taxon>Hypocreomycetidae</taxon>
        <taxon>Glomerellales</taxon>
        <taxon>Glomerellaceae</taxon>
        <taxon>Colletotrichum</taxon>
        <taxon>Colletotrichum destructivum species complex</taxon>
    </lineage>
</organism>
<sequence length="157" mass="17191">MEVGSARLYLVLVPGALIISAGIGHDSSMMDGIQSYFRTLVSYYLAPVLRSIGKTLVNGIIQIWNPVIFMVGANLVQRVGGWSLFLATLVGVISWIVSGSAPLAIAYRVEILLFPIRAKGVALLMGSINDASFFGQFVHSIIQACESLMRKYGRRRW</sequence>
<keyword evidence="1" id="KW-0812">Transmembrane</keyword>
<feature type="transmembrane region" description="Helical" evidence="1">
    <location>
        <begin position="84"/>
        <end position="107"/>
    </location>
</feature>
<proteinExistence type="predicted"/>
<keyword evidence="3" id="KW-1185">Reference proteome</keyword>
<dbReference type="AlphaFoldDB" id="A0A4U6XJ68"/>
<comment type="caution">
    <text evidence="2">The sequence shown here is derived from an EMBL/GenBank/DDBJ whole genome shotgun (WGS) entry which is preliminary data.</text>
</comment>
<reference evidence="2 3" key="1">
    <citation type="journal article" date="2019" name="PLoS ONE">
        <title>Comparative genome analysis indicates high evolutionary potential of pathogenicity genes in Colletotrichum tanaceti.</title>
        <authorList>
            <person name="Lelwala R.V."/>
            <person name="Korhonen P.K."/>
            <person name="Young N.D."/>
            <person name="Scott J.B."/>
            <person name="Ades P.A."/>
            <person name="Gasser R.B."/>
            <person name="Taylor P.W.J."/>
        </authorList>
    </citation>
    <scope>NUCLEOTIDE SEQUENCE [LARGE SCALE GENOMIC DNA]</scope>
    <source>
        <strain evidence="2">BRIP57314</strain>
    </source>
</reference>
<keyword evidence="1" id="KW-1133">Transmembrane helix</keyword>
<dbReference type="Proteomes" id="UP000310108">
    <property type="component" value="Unassembled WGS sequence"/>
</dbReference>
<gene>
    <name evidence="2" type="ORF">CTA1_8425</name>
</gene>
<feature type="transmembrane region" description="Helical" evidence="1">
    <location>
        <begin position="6"/>
        <end position="23"/>
    </location>
</feature>
<keyword evidence="1" id="KW-0472">Membrane</keyword>
<accession>A0A4U6XJ68</accession>